<organism evidence="1 2">
    <name type="scientific">Photobacterium kishitanii</name>
    <dbReference type="NCBI Taxonomy" id="318456"/>
    <lineage>
        <taxon>Bacteria</taxon>
        <taxon>Pseudomonadati</taxon>
        <taxon>Pseudomonadota</taxon>
        <taxon>Gammaproteobacteria</taxon>
        <taxon>Vibrionales</taxon>
        <taxon>Vibrionaceae</taxon>
        <taxon>Photobacterium</taxon>
    </lineage>
</organism>
<gene>
    <name evidence="1" type="ORF">C9J27_02690</name>
</gene>
<comment type="caution">
    <text evidence="1">The sequence shown here is derived from an EMBL/GenBank/DDBJ whole genome shotgun (WGS) entry which is preliminary data.</text>
</comment>
<accession>A0A2T3KMC3</accession>
<reference evidence="1 2" key="1">
    <citation type="submission" date="2018-01" db="EMBL/GenBank/DDBJ databases">
        <title>Whole genome sequencing of Histamine producing bacteria.</title>
        <authorList>
            <person name="Butler K."/>
        </authorList>
    </citation>
    <scope>NUCLEOTIDE SEQUENCE [LARGE SCALE GENOMIC DNA]</scope>
    <source>
        <strain evidence="1 2">FS-7.2</strain>
    </source>
</reference>
<dbReference type="RefSeq" id="WP_107288677.1">
    <property type="nucleotide sequence ID" value="NZ_PYNF01000002.1"/>
</dbReference>
<proteinExistence type="predicted"/>
<evidence type="ECO:0000313" key="1">
    <source>
        <dbReference type="EMBL" id="PSV00950.1"/>
    </source>
</evidence>
<evidence type="ECO:0000313" key="2">
    <source>
        <dbReference type="Proteomes" id="UP000241426"/>
    </source>
</evidence>
<sequence length="205" mass="23098">MITKKDFLNKFNELSDGMEKRDIGLTCAEIFYDKCASSDKGFASHVKVSSFNSSQLKKFTSKFYKIPDGKLCSLSLLDTVSWYPKVMLEALVESGLYKHSLLFISDSDCGTEYRHASTGMSQILISEYQKSIVAANKYGIPLGIGNSPLLYCVPCDALDGYDAERGRITDPYSGKDELDPLEWLYEVYEFIKGANYEVIRSENYV</sequence>
<dbReference type="Proteomes" id="UP000241426">
    <property type="component" value="Unassembled WGS sequence"/>
</dbReference>
<protein>
    <submittedName>
        <fullName evidence="1">Uncharacterized protein</fullName>
    </submittedName>
</protein>
<name>A0A2T3KMC3_9GAMM</name>
<dbReference type="AlphaFoldDB" id="A0A2T3KMC3"/>
<dbReference type="EMBL" id="PYNF01000002">
    <property type="protein sequence ID" value="PSV00950.1"/>
    <property type="molecule type" value="Genomic_DNA"/>
</dbReference>